<dbReference type="AlphaFoldDB" id="A0A060NQY7"/>
<reference evidence="2 3" key="1">
    <citation type="journal article" date="2014" name="Nat. Commun.">
        <title>Physiological and genomic features of highly alkaliphilic hydrogen-utilizing Betaproteobacteria from a continental serpentinizing site.</title>
        <authorList>
            <person name="Suzuki S."/>
            <person name="Kuenen J.G."/>
            <person name="Schipper K."/>
            <person name="van der Velde S."/>
            <person name="Ishii S."/>
            <person name="Wu A."/>
            <person name="Sorokin D.Y."/>
            <person name="Tenney A."/>
            <person name="Meng X.Y."/>
            <person name="Morrill P.L."/>
            <person name="Kamagata Y."/>
            <person name="Muyzer G."/>
            <person name="Nealson K.H."/>
        </authorList>
    </citation>
    <scope>NUCLEOTIDE SEQUENCE [LARGE SCALE GENOMIC DNA]</scope>
    <source>
        <strain evidence="2 3">B1</strain>
    </source>
</reference>
<accession>A0A060NQY7</accession>
<evidence type="ECO:0000256" key="1">
    <source>
        <dbReference type="SAM" id="SignalP"/>
    </source>
</evidence>
<evidence type="ECO:0008006" key="4">
    <source>
        <dbReference type="Google" id="ProtNLM"/>
    </source>
</evidence>
<keyword evidence="3" id="KW-1185">Reference proteome</keyword>
<dbReference type="HOGENOM" id="CLU_1701249_0_0_4"/>
<dbReference type="EMBL" id="AP014569">
    <property type="protein sequence ID" value="BAO83775.1"/>
    <property type="molecule type" value="Genomic_DNA"/>
</dbReference>
<protein>
    <recommendedName>
        <fullName evidence="4">DUF3426 domain-containing protein</fullName>
    </recommendedName>
</protein>
<organism evidence="2 3">
    <name type="scientific">Serpentinimonas maccroryi</name>
    <dbReference type="NCBI Taxonomy" id="1458426"/>
    <lineage>
        <taxon>Bacteria</taxon>
        <taxon>Pseudomonadati</taxon>
        <taxon>Pseudomonadota</taxon>
        <taxon>Betaproteobacteria</taxon>
        <taxon>Burkholderiales</taxon>
        <taxon>Comamonadaceae</taxon>
        <taxon>Serpentinimonas</taxon>
    </lineage>
</organism>
<dbReference type="InterPro" id="IPR021834">
    <property type="entry name" value="DUF3426"/>
</dbReference>
<gene>
    <name evidence="2" type="ORF">SMCB_1547</name>
</gene>
<proteinExistence type="predicted"/>
<sequence>MRLLLLVAVAALALLLGLQAATQWRAPLTRAVPATQPVLEALCQTLDCQQALPTNPNDVVIDSSVLLRLGPGMYGFHVVLRNQTALEVASPAIELTLTDIHDQVLVRRVLLPHEWPRPTASLPAGAEWSLQFELAFDGIEGRVMTGYRAILFYP</sequence>
<dbReference type="Pfam" id="PF11906">
    <property type="entry name" value="DUF3426"/>
    <property type="match status" value="1"/>
</dbReference>
<feature type="chain" id="PRO_5001584411" description="DUF3426 domain-containing protein" evidence="1">
    <location>
        <begin position="21"/>
        <end position="154"/>
    </location>
</feature>
<dbReference type="KEGG" id="cbab:SMCB_1547"/>
<keyword evidence="1" id="KW-0732">Signal</keyword>
<dbReference type="Proteomes" id="UP000066014">
    <property type="component" value="Chromosome"/>
</dbReference>
<feature type="signal peptide" evidence="1">
    <location>
        <begin position="1"/>
        <end position="20"/>
    </location>
</feature>
<name>A0A060NQY7_9BURK</name>
<evidence type="ECO:0000313" key="2">
    <source>
        <dbReference type="EMBL" id="BAO83775.1"/>
    </source>
</evidence>
<evidence type="ECO:0000313" key="3">
    <source>
        <dbReference type="Proteomes" id="UP000066014"/>
    </source>
</evidence>
<dbReference type="STRING" id="1458426.SMCB_1547"/>